<keyword evidence="2 7" id="KW-0813">Transport</keyword>
<dbReference type="InterPro" id="IPR039426">
    <property type="entry name" value="TonB-dep_rcpt-like"/>
</dbReference>
<dbReference type="AlphaFoldDB" id="A0A1W1ZZF3"/>
<dbReference type="SUPFAM" id="SSF49464">
    <property type="entry name" value="Carboxypeptidase regulatory domain-like"/>
    <property type="match status" value="1"/>
</dbReference>
<dbReference type="PROSITE" id="PS00018">
    <property type="entry name" value="EF_HAND_1"/>
    <property type="match status" value="1"/>
</dbReference>
<gene>
    <name evidence="10" type="ORF">SAMN04488101_101194</name>
</gene>
<dbReference type="SUPFAM" id="SSF56935">
    <property type="entry name" value="Porins"/>
    <property type="match status" value="1"/>
</dbReference>
<dbReference type="InterPro" id="IPR012910">
    <property type="entry name" value="Plug_dom"/>
</dbReference>
<evidence type="ECO:0000256" key="1">
    <source>
        <dbReference type="ARBA" id="ARBA00004571"/>
    </source>
</evidence>
<dbReference type="Gene3D" id="3.55.50.30">
    <property type="match status" value="1"/>
</dbReference>
<evidence type="ECO:0000256" key="7">
    <source>
        <dbReference type="PROSITE-ProRule" id="PRU01360"/>
    </source>
</evidence>
<evidence type="ECO:0000259" key="9">
    <source>
        <dbReference type="Pfam" id="PF07715"/>
    </source>
</evidence>
<keyword evidence="6 7" id="KW-0998">Cell outer membrane</keyword>
<dbReference type="PROSITE" id="PS52016">
    <property type="entry name" value="TONB_DEPENDENT_REC_3"/>
    <property type="match status" value="1"/>
</dbReference>
<evidence type="ECO:0000256" key="6">
    <source>
        <dbReference type="ARBA" id="ARBA00023237"/>
    </source>
</evidence>
<dbReference type="GO" id="GO:0009279">
    <property type="term" value="C:cell outer membrane"/>
    <property type="evidence" value="ECO:0007669"/>
    <property type="project" value="UniProtKB-SubCell"/>
</dbReference>
<dbReference type="InterPro" id="IPR036942">
    <property type="entry name" value="Beta-barrel_TonB_sf"/>
</dbReference>
<evidence type="ECO:0000256" key="5">
    <source>
        <dbReference type="ARBA" id="ARBA00023136"/>
    </source>
</evidence>
<dbReference type="Pfam" id="PF07660">
    <property type="entry name" value="STN"/>
    <property type="match status" value="1"/>
</dbReference>
<name>A0A1W1ZZF3_9SPHI</name>
<proteinExistence type="inferred from homology"/>
<dbReference type="Pfam" id="PF07715">
    <property type="entry name" value="Plug"/>
    <property type="match status" value="1"/>
</dbReference>
<dbReference type="InterPro" id="IPR023996">
    <property type="entry name" value="TonB-dep_OMP_SusC/RagA"/>
</dbReference>
<comment type="subcellular location">
    <subcellularLocation>
        <location evidence="1 7">Cell outer membrane</location>
        <topology evidence="1 7">Multi-pass membrane protein</topology>
    </subcellularLocation>
</comment>
<organism evidence="10 11">
    <name type="scientific">Pedobacter nyackensis</name>
    <dbReference type="NCBI Taxonomy" id="475255"/>
    <lineage>
        <taxon>Bacteria</taxon>
        <taxon>Pseudomonadati</taxon>
        <taxon>Bacteroidota</taxon>
        <taxon>Sphingobacteriia</taxon>
        <taxon>Sphingobacteriales</taxon>
        <taxon>Sphingobacteriaceae</taxon>
        <taxon>Pedobacter</taxon>
    </lineage>
</organism>
<accession>A0A1W1ZZF3</accession>
<dbReference type="NCBIfam" id="TIGR04056">
    <property type="entry name" value="OMP_RagA_SusC"/>
    <property type="match status" value="1"/>
</dbReference>
<evidence type="ECO:0000313" key="11">
    <source>
        <dbReference type="Proteomes" id="UP000192678"/>
    </source>
</evidence>
<dbReference type="FunFam" id="2.170.130.10:FF:000008">
    <property type="entry name" value="SusC/RagA family TonB-linked outer membrane protein"/>
    <property type="match status" value="1"/>
</dbReference>
<keyword evidence="3 7" id="KW-1134">Transmembrane beta strand</keyword>
<dbReference type="EMBL" id="FWYB01000001">
    <property type="protein sequence ID" value="SMC53869.1"/>
    <property type="molecule type" value="Genomic_DNA"/>
</dbReference>
<evidence type="ECO:0000256" key="2">
    <source>
        <dbReference type="ARBA" id="ARBA00022448"/>
    </source>
</evidence>
<comment type="similarity">
    <text evidence="7">Belongs to the TonB-dependent receptor family.</text>
</comment>
<feature type="domain" description="Secretin/TonB short N-terminal" evidence="8">
    <location>
        <begin position="75"/>
        <end position="124"/>
    </location>
</feature>
<dbReference type="InterPro" id="IPR011662">
    <property type="entry name" value="Secretin/TonB_short_N"/>
</dbReference>
<evidence type="ECO:0000256" key="4">
    <source>
        <dbReference type="ARBA" id="ARBA00022692"/>
    </source>
</evidence>
<dbReference type="Gene3D" id="2.170.130.10">
    <property type="entry name" value="TonB-dependent receptor, plug domain"/>
    <property type="match status" value="1"/>
</dbReference>
<dbReference type="Gene3D" id="2.60.40.1120">
    <property type="entry name" value="Carboxypeptidase-like, regulatory domain"/>
    <property type="match status" value="1"/>
</dbReference>
<evidence type="ECO:0000259" key="8">
    <source>
        <dbReference type="Pfam" id="PF07660"/>
    </source>
</evidence>
<keyword evidence="11" id="KW-1185">Reference proteome</keyword>
<protein>
    <submittedName>
        <fullName evidence="10">TonB-linked outer membrane protein, SusC/RagA family</fullName>
    </submittedName>
</protein>
<reference evidence="10 11" key="1">
    <citation type="submission" date="2017-04" db="EMBL/GenBank/DDBJ databases">
        <authorList>
            <person name="Afonso C.L."/>
            <person name="Miller P.J."/>
            <person name="Scott M.A."/>
            <person name="Spackman E."/>
            <person name="Goraichik I."/>
            <person name="Dimitrov K.M."/>
            <person name="Suarez D.L."/>
            <person name="Swayne D.E."/>
        </authorList>
    </citation>
    <scope>NUCLEOTIDE SEQUENCE [LARGE SCALE GENOMIC DNA]</scope>
    <source>
        <strain evidence="10 11">DSM 19625</strain>
    </source>
</reference>
<evidence type="ECO:0000313" key="10">
    <source>
        <dbReference type="EMBL" id="SMC53869.1"/>
    </source>
</evidence>
<dbReference type="Proteomes" id="UP000192678">
    <property type="component" value="Unassembled WGS sequence"/>
</dbReference>
<dbReference type="Gene3D" id="2.40.170.20">
    <property type="entry name" value="TonB-dependent receptor, beta-barrel domain"/>
    <property type="match status" value="1"/>
</dbReference>
<dbReference type="STRING" id="475255.SAMN04488101_101194"/>
<feature type="domain" description="TonB-dependent receptor plug" evidence="9">
    <location>
        <begin position="227"/>
        <end position="334"/>
    </location>
</feature>
<dbReference type="Pfam" id="PF13715">
    <property type="entry name" value="CarbopepD_reg_2"/>
    <property type="match status" value="1"/>
</dbReference>
<dbReference type="InterPro" id="IPR023997">
    <property type="entry name" value="TonB-dep_OMP_SusC/RagA_CS"/>
</dbReference>
<dbReference type="InterPro" id="IPR008969">
    <property type="entry name" value="CarboxyPept-like_regulatory"/>
</dbReference>
<sequence>MNFSVHSRSLLCLKKRLNAIDYSIRIKIIIMKLIAIILTVVSLHASASAFSQINIAVKNSPIERVLKEIKKQSGYSIFYDADYLATAKPVNLNLNNASLAESLKRCFEGQPFTYQIFSNTIVIKALNPVPEQRDVVIAGKVTDENGEPLPGVTVKVKGSSTVVLTNSMGLYSVRVVNNKAILIFSFLGFSTQEVAINGRTAVNIKMVEEVGKLNQVVVIGYGSVNRKDLTGSVASVNISDFAKAPVTSFDEALAGRVAGVTVAGADGQPGSVNNIVIRGPGSITQDNSPLFVVDGFPLEDADNSFINPDNIESIDILKDASSTAIYGSRGANGVIIITTKRGKKGDPVINFNSYYGIQKNTNVMELLSPYEFVKVQLEQSKNLSPNYGAIIYTPGSLPITSPDYIEGGNTLESYRNVKGTYIQDEYFRKAGVQNYDISLRGGTDKTLYAISANVRDMEGIIINSGFKRYMGSLSLDQYVKKSLKVGTNLSYNKNKTYGTIQIPAGGSFNSTLSHMYSVWGYRPVTGNEDLSLDQELFDPVVAGDDYRVNPVISAKNEIRNANVSGFYANLYAELAILQNLKLRVTGAITNKLTSNESFNNSMTSSGNASNTTRKVNGSVVDVYGTNLLNENTLTYSKLFNKVHSINAVAGFTMQKNEVSSRGFSASLVPNEELVLDGLDEALTQVISSSSTRWGLASYLSRFNYSYKSKYLLTASFRADGSSKFTRDNRWGYFPSAAASWVVSQEDFIKKLNYISTLKLRLSYGLTGNNRIGDFEYLTRLNFPNSNGYAYNNSSPSKGTVISSIGNPGLKWETTMQTDAGIDIGLFKERVSLTVDVYDKVTKNLLLNADLPLTTGVGTAFKNVGKMQNRGLEISLNTVNIKNKVFSWASNFNISFNENKVLSLSENQNALTRRVRFDDAWGGVFSYISMVNEPLGQMYGLIWEGVYPVSDFDVNGSGTYVLKASVPTNGTARASIQPGYIKYKDLNDDGIINISDYTIIGRGLPKHTGGFSNNFRFKGFDLNVLLQWSYGNDLINANKLIFEGSSRRSLNQFASFADRWSFENQDSTIPVVNGNGPANYSTRLIEDGSYLRLKTVSLGYNLPTAFLKKHGISSVRVYSSAQNLYTWTNYTGPDPEVSVGFTNLTQGFDYAAYPRARTITFGLNVSF</sequence>
<dbReference type="InterPro" id="IPR037066">
    <property type="entry name" value="Plug_dom_sf"/>
</dbReference>
<keyword evidence="4 7" id="KW-0812">Transmembrane</keyword>
<evidence type="ECO:0000256" key="3">
    <source>
        <dbReference type="ARBA" id="ARBA00022452"/>
    </source>
</evidence>
<dbReference type="NCBIfam" id="TIGR04057">
    <property type="entry name" value="SusC_RagA_signa"/>
    <property type="match status" value="1"/>
</dbReference>
<keyword evidence="5 7" id="KW-0472">Membrane</keyword>
<dbReference type="InterPro" id="IPR018247">
    <property type="entry name" value="EF_Hand_1_Ca_BS"/>
</dbReference>